<feature type="domain" description="ESF1 RRM" evidence="7">
    <location>
        <begin position="168"/>
        <end position="337"/>
    </location>
</feature>
<comment type="similarity">
    <text evidence="2">Belongs to the ESF1 family.</text>
</comment>
<feature type="compositionally biased region" description="Basic and acidic residues" evidence="5">
    <location>
        <begin position="720"/>
        <end position="731"/>
    </location>
</feature>
<dbReference type="STRING" id="1220924.W2S232"/>
<dbReference type="FunCoup" id="W2S232">
    <property type="interactions" value="1088"/>
</dbReference>
<feature type="compositionally biased region" description="Basic and acidic residues" evidence="5">
    <location>
        <begin position="556"/>
        <end position="573"/>
    </location>
</feature>
<dbReference type="PANTHER" id="PTHR12202">
    <property type="entry name" value="ESF1 HOMOLOG"/>
    <property type="match status" value="1"/>
</dbReference>
<feature type="compositionally biased region" description="Basic and acidic residues" evidence="5">
    <location>
        <begin position="118"/>
        <end position="127"/>
    </location>
</feature>
<dbReference type="InParanoid" id="W2S232"/>
<reference evidence="8 9" key="1">
    <citation type="submission" date="2013-03" db="EMBL/GenBank/DDBJ databases">
        <title>The Genome Sequence of Phialophora europaea CBS 101466.</title>
        <authorList>
            <consortium name="The Broad Institute Genomics Platform"/>
            <person name="Cuomo C."/>
            <person name="de Hoog S."/>
            <person name="Gorbushina A."/>
            <person name="Walker B."/>
            <person name="Young S.K."/>
            <person name="Zeng Q."/>
            <person name="Gargeya S."/>
            <person name="Fitzgerald M."/>
            <person name="Haas B."/>
            <person name="Abouelleil A."/>
            <person name="Allen A.W."/>
            <person name="Alvarado L."/>
            <person name="Arachchi H.M."/>
            <person name="Berlin A.M."/>
            <person name="Chapman S.B."/>
            <person name="Gainer-Dewar J."/>
            <person name="Goldberg J."/>
            <person name="Griggs A."/>
            <person name="Gujja S."/>
            <person name="Hansen M."/>
            <person name="Howarth C."/>
            <person name="Imamovic A."/>
            <person name="Ireland A."/>
            <person name="Larimer J."/>
            <person name="McCowan C."/>
            <person name="Murphy C."/>
            <person name="Pearson M."/>
            <person name="Poon T.W."/>
            <person name="Priest M."/>
            <person name="Roberts A."/>
            <person name="Saif S."/>
            <person name="Shea T."/>
            <person name="Sisk P."/>
            <person name="Sykes S."/>
            <person name="Wortman J."/>
            <person name="Nusbaum C."/>
            <person name="Birren B."/>
        </authorList>
    </citation>
    <scope>NUCLEOTIDE SEQUENCE [LARGE SCALE GENOMIC DNA]</scope>
    <source>
        <strain evidence="8 9">CBS 101466</strain>
    </source>
</reference>
<dbReference type="GO" id="GO:0003723">
    <property type="term" value="F:RNA binding"/>
    <property type="evidence" value="ECO:0007669"/>
    <property type="project" value="EnsemblFungi"/>
</dbReference>
<dbReference type="HOGENOM" id="CLU_010564_0_1_1"/>
<keyword evidence="9" id="KW-1185">Reference proteome</keyword>
<keyword evidence="3" id="KW-0175">Coiled coil</keyword>
<feature type="compositionally biased region" description="Basic and acidic residues" evidence="5">
    <location>
        <begin position="52"/>
        <end position="77"/>
    </location>
</feature>
<feature type="compositionally biased region" description="Acidic residues" evidence="5">
    <location>
        <begin position="239"/>
        <end position="255"/>
    </location>
</feature>
<evidence type="ECO:0000259" key="7">
    <source>
        <dbReference type="Pfam" id="PF25121"/>
    </source>
</evidence>
<dbReference type="Pfam" id="PF25121">
    <property type="entry name" value="RRM_ESF1"/>
    <property type="match status" value="1"/>
</dbReference>
<name>W2S232_CYPE1</name>
<feature type="region of interest" description="Disordered" evidence="5">
    <location>
        <begin position="397"/>
        <end position="424"/>
    </location>
</feature>
<feature type="compositionally biased region" description="Acidic residues" evidence="5">
    <location>
        <begin position="86"/>
        <end position="101"/>
    </location>
</feature>
<dbReference type="GeneID" id="19971386"/>
<dbReference type="PANTHER" id="PTHR12202:SF0">
    <property type="entry name" value="ESF1 HOMOLOG"/>
    <property type="match status" value="1"/>
</dbReference>
<dbReference type="GO" id="GO:0006364">
    <property type="term" value="P:rRNA processing"/>
    <property type="evidence" value="ECO:0007669"/>
    <property type="project" value="EnsemblFungi"/>
</dbReference>
<dbReference type="GO" id="GO:0032040">
    <property type="term" value="C:small-subunit processome"/>
    <property type="evidence" value="ECO:0007669"/>
    <property type="project" value="EnsemblFungi"/>
</dbReference>
<evidence type="ECO:0000313" key="8">
    <source>
        <dbReference type="EMBL" id="ETN42108.1"/>
    </source>
</evidence>
<feature type="domain" description="NUC153" evidence="6">
    <location>
        <begin position="648"/>
        <end position="677"/>
    </location>
</feature>
<evidence type="ECO:0000256" key="1">
    <source>
        <dbReference type="ARBA" id="ARBA00004604"/>
    </source>
</evidence>
<feature type="compositionally biased region" description="Basic and acidic residues" evidence="5">
    <location>
        <begin position="693"/>
        <end position="703"/>
    </location>
</feature>
<dbReference type="OrthoDB" id="431825at2759"/>
<protein>
    <submittedName>
        <fullName evidence="8">Uncharacterized protein</fullName>
    </submittedName>
</protein>
<evidence type="ECO:0000256" key="2">
    <source>
        <dbReference type="ARBA" id="ARBA00009087"/>
    </source>
</evidence>
<feature type="compositionally biased region" description="Acidic residues" evidence="5">
    <location>
        <begin position="514"/>
        <end position="536"/>
    </location>
</feature>
<comment type="subcellular location">
    <subcellularLocation>
        <location evidence="1">Nucleus</location>
        <location evidence="1">Nucleolus</location>
    </subcellularLocation>
</comment>
<feature type="region of interest" description="Disordered" evidence="5">
    <location>
        <begin position="489"/>
        <end position="737"/>
    </location>
</feature>
<dbReference type="InterPro" id="IPR056750">
    <property type="entry name" value="RRM_ESF1"/>
</dbReference>
<dbReference type="EMBL" id="KB822719">
    <property type="protein sequence ID" value="ETN42108.1"/>
    <property type="molecule type" value="Genomic_DNA"/>
</dbReference>
<dbReference type="AlphaFoldDB" id="W2S232"/>
<dbReference type="Pfam" id="PF08159">
    <property type="entry name" value="NUC153"/>
    <property type="match status" value="1"/>
</dbReference>
<dbReference type="RefSeq" id="XP_008716617.1">
    <property type="nucleotide sequence ID" value="XM_008718395.1"/>
</dbReference>
<evidence type="ECO:0000313" key="9">
    <source>
        <dbReference type="Proteomes" id="UP000030752"/>
    </source>
</evidence>
<feature type="compositionally biased region" description="Acidic residues" evidence="5">
    <location>
        <begin position="128"/>
        <end position="152"/>
    </location>
</feature>
<gene>
    <name evidence="8" type="ORF">HMPREF1541_04047</name>
</gene>
<proteinExistence type="inferred from homology"/>
<dbReference type="VEuPathDB" id="FungiDB:HMPREF1541_04047"/>
<feature type="compositionally biased region" description="Basic residues" evidence="5">
    <location>
        <begin position="1"/>
        <end position="11"/>
    </location>
</feature>
<feature type="compositionally biased region" description="Basic residues" evidence="5">
    <location>
        <begin position="617"/>
        <end position="628"/>
    </location>
</feature>
<evidence type="ECO:0000259" key="6">
    <source>
        <dbReference type="Pfam" id="PF08159"/>
    </source>
</evidence>
<dbReference type="InterPro" id="IPR039754">
    <property type="entry name" value="Esf1"/>
</dbReference>
<feature type="region of interest" description="Disordered" evidence="5">
    <location>
        <begin position="52"/>
        <end position="168"/>
    </location>
</feature>
<feature type="compositionally biased region" description="Polar residues" evidence="5">
    <location>
        <begin position="12"/>
        <end position="29"/>
    </location>
</feature>
<organism evidence="8 9">
    <name type="scientific">Cyphellophora europaea (strain CBS 101466)</name>
    <name type="common">Phialophora europaea</name>
    <dbReference type="NCBI Taxonomy" id="1220924"/>
    <lineage>
        <taxon>Eukaryota</taxon>
        <taxon>Fungi</taxon>
        <taxon>Dikarya</taxon>
        <taxon>Ascomycota</taxon>
        <taxon>Pezizomycotina</taxon>
        <taxon>Eurotiomycetes</taxon>
        <taxon>Chaetothyriomycetidae</taxon>
        <taxon>Chaetothyriales</taxon>
        <taxon>Cyphellophoraceae</taxon>
        <taxon>Cyphellophora</taxon>
    </lineage>
</organism>
<evidence type="ECO:0000256" key="4">
    <source>
        <dbReference type="ARBA" id="ARBA00023242"/>
    </source>
</evidence>
<feature type="region of interest" description="Disordered" evidence="5">
    <location>
        <begin position="431"/>
        <end position="450"/>
    </location>
</feature>
<feature type="compositionally biased region" description="Basic and acidic residues" evidence="5">
    <location>
        <begin position="503"/>
        <end position="513"/>
    </location>
</feature>
<sequence length="737" mass="82987">MDKRSSKKRKVATSSDPKITDSRFASIQTDPRYRLPSKAHKVKLDARFSRALKDDDDFTRHAKVDRYGRPLEADSERKRLKRKYEFEDDGGSESDEPDDDEVVRLEMERVGGPKTVKGKRDLLREGRPEEEEDSSSDESSSSEEEDEVEEAELSPQTGNEVPTGEVSSRLAVVNLDWDNIRAEDLMAVFSSFVESSGKLLKVAIYPSEFGKERMQREEMEGPPKEIFAIGPKPEHGKDEFEDFGSESESEDDDEALKEKLIKPDDGATDFDSQALRSYQLDRLRYFYAILTFSSPVAAKHIYDAVDGTEYLSTANFFDLRFVPDETDFSTDEPREVCESISSSYKPNEFVTDALQHSKVKLTWDAEDTNRKEAAAAAFRSKDIRDIEGVDLAAYIGSDSDSDVEPENEVNASNAGDGLSKKETERQKLRSLLGLASDPAPSKSKKDRAPVGNVEITFSAGLTSGDADKKRGVFENSLEELEETTIEKYVRKEKERKARRREKAKAIREGRPVPDELEDGEPTGAAEEEAAEEDDAGFNDPFFADPSDPSTAQAAMSEKKKLRKEERLKKRLEREAEEAAEQKSRAELELLMADDRNKDGEGLRHFDMRDVEKAEKAARKKHLKKGKNKKDKDRSATVEGDQFQMDTADPRFAGRLFGNHEFAIDPTNPRFKGTKGMQNLLEEGRRRKKTSQGGERETEGDGKSKSKSKSKKEAAGLNGQGDRDDVKRLVEKIKKRKA</sequence>
<dbReference type="eggNOG" id="KOG2318">
    <property type="taxonomic scope" value="Eukaryota"/>
</dbReference>
<evidence type="ECO:0000256" key="3">
    <source>
        <dbReference type="ARBA" id="ARBA00023054"/>
    </source>
</evidence>
<feature type="compositionally biased region" description="Basic and acidic residues" evidence="5">
    <location>
        <begin position="579"/>
        <end position="616"/>
    </location>
</feature>
<feature type="region of interest" description="Disordered" evidence="5">
    <location>
        <begin position="227"/>
        <end position="255"/>
    </location>
</feature>
<accession>W2S232</accession>
<evidence type="ECO:0000256" key="5">
    <source>
        <dbReference type="SAM" id="MobiDB-lite"/>
    </source>
</evidence>
<keyword evidence="4" id="KW-0539">Nucleus</keyword>
<dbReference type="InterPro" id="IPR012580">
    <property type="entry name" value="NUC153"/>
</dbReference>
<feature type="region of interest" description="Disordered" evidence="5">
    <location>
        <begin position="1"/>
        <end position="32"/>
    </location>
</feature>
<feature type="compositionally biased region" description="Basic and acidic residues" evidence="5">
    <location>
        <begin position="102"/>
        <end position="111"/>
    </location>
</feature>
<dbReference type="Proteomes" id="UP000030752">
    <property type="component" value="Unassembled WGS sequence"/>
</dbReference>